<evidence type="ECO:0000313" key="10">
    <source>
        <dbReference type="EMBL" id="NGO76331.1"/>
    </source>
</evidence>
<keyword evidence="4 8" id="KW-1133">Transmembrane helix</keyword>
<dbReference type="InterPro" id="IPR036721">
    <property type="entry name" value="RCK_C_sf"/>
</dbReference>
<keyword evidence="5" id="KW-0406">Ion transport</keyword>
<dbReference type="InterPro" id="IPR010420">
    <property type="entry name" value="CASTOR/POLLUX/SYM8_dom"/>
</dbReference>
<keyword evidence="6 8" id="KW-0472">Membrane</keyword>
<dbReference type="GO" id="GO:0034220">
    <property type="term" value="P:monoatomic ion transmembrane transport"/>
    <property type="evidence" value="ECO:0007669"/>
    <property type="project" value="UniProtKB-KW"/>
</dbReference>
<comment type="subcellular location">
    <subcellularLocation>
        <location evidence="1">Endomembrane system</location>
        <topology evidence="1">Multi-pass membrane protein</topology>
    </subcellularLocation>
</comment>
<sequence length="622" mass="66863">MGKLKYRFDNVMARGTPALIAVLAVICCLLAVFNGMLLLLLAPDATRPADVGSSVWSGFLRVISPALLLKDEGTAPFLLAAVAMTFGGIMLMSTLIPVISAGLQNQLARLRKGRSHVAETGHTVILGWSPQVQVILSELVEANRSERRACVAILAECDRTEMETQIHERVGSTATTRVVCRTGNPAEAADIAIVNAAQARAVIILPPDSGAPDLSVIKSLLAVSGLRGTGPLPNVVTSIEQTRNLAAARLAGGAHSRIVNVQGFIARLLVQTSLQSGLSAVCTELLDFAGCEIYMRRQPELAGRTYAEALLAYRTSSVIGWMKQDGTLRLNPPPDAVLEDTDTVVVISEDDSTVKLADAAPELVPVPEPVVRDAVEAARRVLILGWSARVPDIVRELEVCLSADSSVDVVADAPAAGPVPSDSPLQLTYRSADITDRTTLEGLRLDEYDQVMVVCPDDRDPDGADARTLTTLLNLRDLADLHAHTYTLVTEMADDRDRALAQATRADDFIVSSNLLSLRLAQMSENPHLDRVFEELFSAGGCRISLQPVHEYVPPGRAVTFYTVVDAARRRGHTAIGHRIHRFAAQAPAYGVEVNPDKATRITYADEDRVIVLSGRSPQPAV</sequence>
<evidence type="ECO:0000256" key="3">
    <source>
        <dbReference type="ARBA" id="ARBA00022692"/>
    </source>
</evidence>
<evidence type="ECO:0000256" key="1">
    <source>
        <dbReference type="ARBA" id="ARBA00004127"/>
    </source>
</evidence>
<dbReference type="EMBL" id="JAAKZW010000032">
    <property type="protein sequence ID" value="NGO76331.1"/>
    <property type="molecule type" value="Genomic_DNA"/>
</dbReference>
<dbReference type="SUPFAM" id="SSF116726">
    <property type="entry name" value="TrkA C-terminal domain-like"/>
    <property type="match status" value="1"/>
</dbReference>
<dbReference type="Pfam" id="PF06241">
    <property type="entry name" value="Castor_Poll_mid"/>
    <property type="match status" value="1"/>
</dbReference>
<dbReference type="AlphaFoldDB" id="A0A6G4XI64"/>
<protein>
    <submittedName>
        <fullName evidence="10">Potassium transporter TrkA</fullName>
    </submittedName>
</protein>
<dbReference type="InterPro" id="IPR036291">
    <property type="entry name" value="NAD(P)-bd_dom_sf"/>
</dbReference>
<accession>A0A6G4XI64</accession>
<feature type="transmembrane region" description="Helical" evidence="8">
    <location>
        <begin position="20"/>
        <end position="42"/>
    </location>
</feature>
<organism evidence="10 11">
    <name type="scientific">Streptomyces mesophilus</name>
    <dbReference type="NCBI Taxonomy" id="1775132"/>
    <lineage>
        <taxon>Bacteria</taxon>
        <taxon>Bacillati</taxon>
        <taxon>Actinomycetota</taxon>
        <taxon>Actinomycetes</taxon>
        <taxon>Kitasatosporales</taxon>
        <taxon>Streptomycetaceae</taxon>
        <taxon>Streptomyces</taxon>
    </lineage>
</organism>
<evidence type="ECO:0000256" key="2">
    <source>
        <dbReference type="ARBA" id="ARBA00022448"/>
    </source>
</evidence>
<evidence type="ECO:0000256" key="6">
    <source>
        <dbReference type="ARBA" id="ARBA00023136"/>
    </source>
</evidence>
<dbReference type="GO" id="GO:0012505">
    <property type="term" value="C:endomembrane system"/>
    <property type="evidence" value="ECO:0007669"/>
    <property type="project" value="UniProtKB-SubCell"/>
</dbReference>
<name>A0A6G4XI64_9ACTN</name>
<dbReference type="SUPFAM" id="SSF51735">
    <property type="entry name" value="NAD(P)-binding Rossmann-fold domains"/>
    <property type="match status" value="1"/>
</dbReference>
<dbReference type="Proteomes" id="UP000481109">
    <property type="component" value="Unassembled WGS sequence"/>
</dbReference>
<reference evidence="10 11" key="1">
    <citation type="submission" date="2020-02" db="EMBL/GenBank/DDBJ databases">
        <title>Whole-genome analyses of novel actinobacteria.</title>
        <authorList>
            <person name="Sahin N."/>
            <person name="Tokatli A."/>
        </authorList>
    </citation>
    <scope>NUCLEOTIDE SEQUENCE [LARGE SCALE GENOMIC DNA]</scope>
    <source>
        <strain evidence="10 11">YC504</strain>
    </source>
</reference>
<keyword evidence="3 8" id="KW-0812">Transmembrane</keyword>
<evidence type="ECO:0000256" key="7">
    <source>
        <dbReference type="ARBA" id="ARBA00023303"/>
    </source>
</evidence>
<dbReference type="InterPro" id="IPR044849">
    <property type="entry name" value="CASTOR/POLLUX/SYM8-like"/>
</dbReference>
<feature type="transmembrane region" description="Helical" evidence="8">
    <location>
        <begin position="77"/>
        <end position="103"/>
    </location>
</feature>
<evidence type="ECO:0000256" key="8">
    <source>
        <dbReference type="SAM" id="Phobius"/>
    </source>
</evidence>
<dbReference type="Gene3D" id="3.40.50.720">
    <property type="entry name" value="NAD(P)-binding Rossmann-like Domain"/>
    <property type="match status" value="2"/>
</dbReference>
<dbReference type="PANTHER" id="PTHR31563">
    <property type="entry name" value="ION CHANNEL POLLUX-RELATED"/>
    <property type="match status" value="1"/>
</dbReference>
<evidence type="ECO:0000313" key="11">
    <source>
        <dbReference type="Proteomes" id="UP000481109"/>
    </source>
</evidence>
<dbReference type="GO" id="GO:0006813">
    <property type="term" value="P:potassium ion transport"/>
    <property type="evidence" value="ECO:0007669"/>
    <property type="project" value="InterPro"/>
</dbReference>
<dbReference type="PANTHER" id="PTHR31563:SF10">
    <property type="entry name" value="ION CHANNEL POLLUX-RELATED"/>
    <property type="match status" value="1"/>
</dbReference>
<evidence type="ECO:0000256" key="4">
    <source>
        <dbReference type="ARBA" id="ARBA00022989"/>
    </source>
</evidence>
<proteinExistence type="predicted"/>
<feature type="domain" description="CASTOR/POLLUX/SYM8 ion channel conserved" evidence="9">
    <location>
        <begin position="264"/>
        <end position="359"/>
    </location>
</feature>
<evidence type="ECO:0000256" key="5">
    <source>
        <dbReference type="ARBA" id="ARBA00023065"/>
    </source>
</evidence>
<keyword evidence="11" id="KW-1185">Reference proteome</keyword>
<keyword evidence="7" id="KW-0407">Ion channel</keyword>
<evidence type="ECO:0000259" key="9">
    <source>
        <dbReference type="Pfam" id="PF06241"/>
    </source>
</evidence>
<dbReference type="RefSeq" id="WP_165331828.1">
    <property type="nucleotide sequence ID" value="NZ_JAAKZW010000032.1"/>
</dbReference>
<comment type="caution">
    <text evidence="10">The sequence shown here is derived from an EMBL/GenBank/DDBJ whole genome shotgun (WGS) entry which is preliminary data.</text>
</comment>
<gene>
    <name evidence="10" type="ORF">G6045_11765</name>
</gene>
<keyword evidence="2" id="KW-0813">Transport</keyword>